<dbReference type="EMBL" id="HACM01006689">
    <property type="protein sequence ID" value="CRZ07131.1"/>
    <property type="molecule type" value="Transcribed_RNA"/>
</dbReference>
<feature type="compositionally biased region" description="Polar residues" evidence="1">
    <location>
        <begin position="96"/>
        <end position="108"/>
    </location>
</feature>
<name>A0A0H5QZJ3_9EUKA</name>
<sequence length="341" mass="38185">MRASSPRTKVWCPCCLRLVDPRTLKAHMQRMPEDDAVVVHGLENQHSNCMHEDGAIVEFGMGNEQGDDENSGMNDLSNDEDINADPGAEAVDSLDESGNASVNDTTKNSSKVSIISSVSDQADFDDNIASDGALPFGSFITQIDDQLKQAKYNLRNQEMAHFTDNMRLGMTDPQRKTYMVKIMEILRDMNSVVDEHGLHRVLWENFPMSWDDAKSGILSTLFNFQPLRLSACPSCGSTNKVPFLYMTISFVLQSLMASRAIAEKIWSGFHAIEKRIHVFTTTGEKPSEIDGWDTGDLFYEKYVPEHIERLAHIRTTHNSRGLVLCLGDIPLEFTVDIALFS</sequence>
<protein>
    <submittedName>
        <fullName evidence="2">Uncharacterized protein</fullName>
    </submittedName>
</protein>
<organism evidence="2">
    <name type="scientific">Spongospora subterranea</name>
    <dbReference type="NCBI Taxonomy" id="70186"/>
    <lineage>
        <taxon>Eukaryota</taxon>
        <taxon>Sar</taxon>
        <taxon>Rhizaria</taxon>
        <taxon>Endomyxa</taxon>
        <taxon>Phytomyxea</taxon>
        <taxon>Plasmodiophorida</taxon>
        <taxon>Plasmodiophoridae</taxon>
        <taxon>Spongospora</taxon>
    </lineage>
</organism>
<accession>A0A0H5QZJ3</accession>
<reference evidence="2" key="1">
    <citation type="submission" date="2015-04" db="EMBL/GenBank/DDBJ databases">
        <title>The genome sequence of the plant pathogenic Rhizarian Plasmodiophora brassicae reveals insights in its biotrophic life cycle and the origin of chitin synthesis.</title>
        <authorList>
            <person name="Schwelm A."/>
            <person name="Fogelqvist J."/>
            <person name="Knaust A."/>
            <person name="Julke S."/>
            <person name="Lilja T."/>
            <person name="Dhandapani V."/>
            <person name="Bonilla-Rosso G."/>
            <person name="Karlsson M."/>
            <person name="Shevchenko A."/>
            <person name="Choi S.R."/>
            <person name="Kim H.G."/>
            <person name="Park J.Y."/>
            <person name="Lim Y.P."/>
            <person name="Ludwig-Muller J."/>
            <person name="Dixelius C."/>
        </authorList>
    </citation>
    <scope>NUCLEOTIDE SEQUENCE</scope>
    <source>
        <tissue evidence="2">Potato root galls</tissue>
    </source>
</reference>
<evidence type="ECO:0000313" key="2">
    <source>
        <dbReference type="EMBL" id="CRZ07131.1"/>
    </source>
</evidence>
<feature type="region of interest" description="Disordered" evidence="1">
    <location>
        <begin position="63"/>
        <end position="111"/>
    </location>
</feature>
<evidence type="ECO:0000256" key="1">
    <source>
        <dbReference type="SAM" id="MobiDB-lite"/>
    </source>
</evidence>
<proteinExistence type="predicted"/>
<dbReference type="AlphaFoldDB" id="A0A0H5QZJ3"/>